<keyword evidence="2" id="KW-0233">DNA recombination</keyword>
<dbReference type="PANTHER" id="PTHR30461">
    <property type="entry name" value="DNA-INVERTASE FROM LAMBDOID PROPHAGE"/>
    <property type="match status" value="1"/>
</dbReference>
<dbReference type="Pfam" id="PF07508">
    <property type="entry name" value="Recombinase"/>
    <property type="match status" value="1"/>
</dbReference>
<dbReference type="CDD" id="cd00338">
    <property type="entry name" value="Ser_Recombinase"/>
    <property type="match status" value="1"/>
</dbReference>
<dbReference type="InterPro" id="IPR025827">
    <property type="entry name" value="Zn_ribbon_recom_dom"/>
</dbReference>
<name>A0AAU2W0C8_9ACTN</name>
<feature type="domain" description="Recombinase" evidence="4">
    <location>
        <begin position="169"/>
        <end position="301"/>
    </location>
</feature>
<reference evidence="5" key="1">
    <citation type="submission" date="2022-10" db="EMBL/GenBank/DDBJ databases">
        <title>The complete genomes of actinobacterial strains from the NBC collection.</title>
        <authorList>
            <person name="Joergensen T.S."/>
            <person name="Alvarez Arevalo M."/>
            <person name="Sterndorff E.B."/>
            <person name="Faurdal D."/>
            <person name="Vuksanovic O."/>
            <person name="Mourched A.-S."/>
            <person name="Charusanti P."/>
            <person name="Shaw S."/>
            <person name="Blin K."/>
            <person name="Weber T."/>
        </authorList>
    </citation>
    <scope>NUCLEOTIDE SEQUENCE</scope>
    <source>
        <strain evidence="5">NBC_00008</strain>
    </source>
</reference>
<dbReference type="InterPro" id="IPR036162">
    <property type="entry name" value="Resolvase-like_N_sf"/>
</dbReference>
<dbReference type="Pfam" id="PF13408">
    <property type="entry name" value="Zn_ribbon_recom"/>
    <property type="match status" value="1"/>
</dbReference>
<dbReference type="GO" id="GO:0003677">
    <property type="term" value="F:DNA binding"/>
    <property type="evidence" value="ECO:0007669"/>
    <property type="project" value="UniProtKB-KW"/>
</dbReference>
<evidence type="ECO:0000259" key="3">
    <source>
        <dbReference type="PROSITE" id="PS51736"/>
    </source>
</evidence>
<evidence type="ECO:0000256" key="1">
    <source>
        <dbReference type="ARBA" id="ARBA00023125"/>
    </source>
</evidence>
<sequence>MTEYAQVRALIAVRLSDMTDVTTSPLRQRDAGEGQAARIGARIVGYATDLDVSATKTTPFERPELGEWLRRPDEYDVIIWWRLDRAVRSLADMEDLARWAKEHRKRIIFAEGAGGTLDLDMSSALGVSDIIVRLLAWAAQMEAQAISERVSGARATLRAQGRWPGGIPPYGYTPVPRDGAPGLTLVPDPAAVAVLEQLMVDIVDGAQPHTLAMELNAAGVPTPRDHDDVRRGKAPRGRTWVGTTVKSVATSPTLLGYHVHQGKPVRDGKGRPVLAGPPIVDRERYEQVRAAVEELAAPERRERKDTNALLLGVAHCATCDGRMYRYSANSGRTVVYGCRAHARGRTCDAKASMRADWLEEWTVAQFLDVLGSLPVTRVVRHPGYDPGPELMEVMGELRAHMGERARFKSTTGRQMWQETADALEARAAELEATPPAEAREEIIRTGKTYGQLWDSADTAGRRRLLIDAGARVAVSPSKGRGGRVTRLDESRVSFDVGSHADPAREALESVVREENE</sequence>
<dbReference type="PROSITE" id="PS51737">
    <property type="entry name" value="RECOMBINASE_DNA_BIND"/>
    <property type="match status" value="1"/>
</dbReference>
<dbReference type="InterPro" id="IPR050639">
    <property type="entry name" value="SSR_resolvase"/>
</dbReference>
<accession>A0AAU2W0C8</accession>
<evidence type="ECO:0000256" key="2">
    <source>
        <dbReference type="ARBA" id="ARBA00023172"/>
    </source>
</evidence>
<dbReference type="Gene3D" id="3.40.50.1390">
    <property type="entry name" value="Resolvase, N-terminal catalytic domain"/>
    <property type="match status" value="1"/>
</dbReference>
<feature type="domain" description="Resolvase/invertase-type recombinase catalytic" evidence="3">
    <location>
        <begin position="8"/>
        <end position="161"/>
    </location>
</feature>
<dbReference type="SUPFAM" id="SSF53041">
    <property type="entry name" value="Resolvase-like"/>
    <property type="match status" value="1"/>
</dbReference>
<organism evidence="5">
    <name type="scientific">Streptomyces sp. NBC_00008</name>
    <dbReference type="NCBI Taxonomy" id="2903610"/>
    <lineage>
        <taxon>Bacteria</taxon>
        <taxon>Bacillati</taxon>
        <taxon>Actinomycetota</taxon>
        <taxon>Actinomycetes</taxon>
        <taxon>Kitasatosporales</taxon>
        <taxon>Streptomycetaceae</taxon>
        <taxon>Streptomyces</taxon>
    </lineage>
</organism>
<dbReference type="InterPro" id="IPR011109">
    <property type="entry name" value="DNA_bind_recombinase_dom"/>
</dbReference>
<dbReference type="PROSITE" id="PS51736">
    <property type="entry name" value="RECOMBINASES_3"/>
    <property type="match status" value="1"/>
</dbReference>
<proteinExistence type="predicted"/>
<dbReference type="GO" id="GO:0000150">
    <property type="term" value="F:DNA strand exchange activity"/>
    <property type="evidence" value="ECO:0007669"/>
    <property type="project" value="InterPro"/>
</dbReference>
<dbReference type="PANTHER" id="PTHR30461:SF2">
    <property type="entry name" value="SERINE RECOMBINASE PINE-RELATED"/>
    <property type="match status" value="1"/>
</dbReference>
<dbReference type="EMBL" id="CP108313">
    <property type="protein sequence ID" value="WTW72852.1"/>
    <property type="molecule type" value="Genomic_DNA"/>
</dbReference>
<evidence type="ECO:0000313" key="5">
    <source>
        <dbReference type="EMBL" id="WTW72852.1"/>
    </source>
</evidence>
<dbReference type="SMART" id="SM00857">
    <property type="entry name" value="Resolvase"/>
    <property type="match status" value="1"/>
</dbReference>
<protein>
    <submittedName>
        <fullName evidence="5">Recombinase family protein</fullName>
    </submittedName>
</protein>
<gene>
    <name evidence="5" type="ORF">OG398_33690</name>
</gene>
<keyword evidence="1" id="KW-0238">DNA-binding</keyword>
<dbReference type="AlphaFoldDB" id="A0AAU2W0C8"/>
<dbReference type="Gene3D" id="3.90.1750.20">
    <property type="entry name" value="Putative Large Serine Recombinase, Chain B, Domain 2"/>
    <property type="match status" value="1"/>
</dbReference>
<dbReference type="Pfam" id="PF00239">
    <property type="entry name" value="Resolvase"/>
    <property type="match status" value="1"/>
</dbReference>
<evidence type="ECO:0000259" key="4">
    <source>
        <dbReference type="PROSITE" id="PS51737"/>
    </source>
</evidence>
<dbReference type="InterPro" id="IPR038109">
    <property type="entry name" value="DNA_bind_recomb_sf"/>
</dbReference>
<dbReference type="InterPro" id="IPR006119">
    <property type="entry name" value="Resolv_N"/>
</dbReference>